<feature type="region of interest" description="Disordered" evidence="2">
    <location>
        <begin position="1"/>
        <end position="43"/>
    </location>
</feature>
<feature type="compositionally biased region" description="Basic and acidic residues" evidence="2">
    <location>
        <begin position="8"/>
        <end position="40"/>
    </location>
</feature>
<reference evidence="3" key="2">
    <citation type="submission" date="2021-09" db="EMBL/GenBank/DDBJ databases">
        <authorList>
            <person name="Jia N."/>
            <person name="Wang J."/>
            <person name="Shi W."/>
            <person name="Du L."/>
            <person name="Sun Y."/>
            <person name="Zhan W."/>
            <person name="Jiang J."/>
            <person name="Wang Q."/>
            <person name="Zhang B."/>
            <person name="Ji P."/>
            <person name="Sakyi L.B."/>
            <person name="Cui X."/>
            <person name="Yuan T."/>
            <person name="Jiang B."/>
            <person name="Yang W."/>
            <person name="Lam T.T.-Y."/>
            <person name="Chang Q."/>
            <person name="Ding S."/>
            <person name="Wang X."/>
            <person name="Zhu J."/>
            <person name="Ruan X."/>
            <person name="Zhao L."/>
            <person name="Wei J."/>
            <person name="Que T."/>
            <person name="Du C."/>
            <person name="Cheng J."/>
            <person name="Dai P."/>
            <person name="Han X."/>
            <person name="Huang E."/>
            <person name="Gao Y."/>
            <person name="Liu J."/>
            <person name="Shao H."/>
            <person name="Ye R."/>
            <person name="Li L."/>
            <person name="Wei W."/>
            <person name="Wang X."/>
            <person name="Wang C."/>
            <person name="Huo Q."/>
            <person name="Li W."/>
            <person name="Guo W."/>
            <person name="Chen H."/>
            <person name="Chen S."/>
            <person name="Zhou L."/>
            <person name="Zhou L."/>
            <person name="Ni X."/>
            <person name="Tian J."/>
            <person name="Zhou Y."/>
            <person name="Sheng Y."/>
            <person name="Liu T."/>
            <person name="Pan Y."/>
            <person name="Xia L."/>
            <person name="Li J."/>
            <person name="Zhao F."/>
            <person name="Cao W."/>
        </authorList>
    </citation>
    <scope>NUCLEOTIDE SEQUENCE</scope>
    <source>
        <strain evidence="3">Rmic-2018</strain>
        <tissue evidence="3">Larvae</tissue>
    </source>
</reference>
<feature type="region of interest" description="Disordered" evidence="2">
    <location>
        <begin position="115"/>
        <end position="217"/>
    </location>
</feature>
<accession>A0A9J6CW50</accession>
<dbReference type="EMBL" id="JABSTU010005934">
    <property type="protein sequence ID" value="KAH7938604.1"/>
    <property type="molecule type" value="Genomic_DNA"/>
</dbReference>
<organism evidence="3 4">
    <name type="scientific">Rhipicephalus microplus</name>
    <name type="common">Cattle tick</name>
    <name type="synonym">Boophilus microplus</name>
    <dbReference type="NCBI Taxonomy" id="6941"/>
    <lineage>
        <taxon>Eukaryota</taxon>
        <taxon>Metazoa</taxon>
        <taxon>Ecdysozoa</taxon>
        <taxon>Arthropoda</taxon>
        <taxon>Chelicerata</taxon>
        <taxon>Arachnida</taxon>
        <taxon>Acari</taxon>
        <taxon>Parasitiformes</taxon>
        <taxon>Ixodida</taxon>
        <taxon>Ixodoidea</taxon>
        <taxon>Ixodidae</taxon>
        <taxon>Rhipicephalinae</taxon>
        <taxon>Rhipicephalus</taxon>
        <taxon>Boophilus</taxon>
    </lineage>
</organism>
<protein>
    <submittedName>
        <fullName evidence="3">Uncharacterized protein</fullName>
    </submittedName>
</protein>
<evidence type="ECO:0000256" key="2">
    <source>
        <dbReference type="SAM" id="MobiDB-lite"/>
    </source>
</evidence>
<feature type="compositionally biased region" description="Polar residues" evidence="2">
    <location>
        <begin position="149"/>
        <end position="167"/>
    </location>
</feature>
<proteinExistence type="predicted"/>
<feature type="compositionally biased region" description="Basic and acidic residues" evidence="2">
    <location>
        <begin position="115"/>
        <end position="133"/>
    </location>
</feature>
<reference evidence="3" key="1">
    <citation type="journal article" date="2020" name="Cell">
        <title>Large-Scale Comparative Analyses of Tick Genomes Elucidate Their Genetic Diversity and Vector Capacities.</title>
        <authorList>
            <consortium name="Tick Genome and Microbiome Consortium (TIGMIC)"/>
            <person name="Jia N."/>
            <person name="Wang J."/>
            <person name="Shi W."/>
            <person name="Du L."/>
            <person name="Sun Y."/>
            <person name="Zhan W."/>
            <person name="Jiang J.F."/>
            <person name="Wang Q."/>
            <person name="Zhang B."/>
            <person name="Ji P."/>
            <person name="Bell-Sakyi L."/>
            <person name="Cui X.M."/>
            <person name="Yuan T.T."/>
            <person name="Jiang B.G."/>
            <person name="Yang W.F."/>
            <person name="Lam T.T."/>
            <person name="Chang Q.C."/>
            <person name="Ding S.J."/>
            <person name="Wang X.J."/>
            <person name="Zhu J.G."/>
            <person name="Ruan X.D."/>
            <person name="Zhao L."/>
            <person name="Wei J.T."/>
            <person name="Ye R.Z."/>
            <person name="Que T.C."/>
            <person name="Du C.H."/>
            <person name="Zhou Y.H."/>
            <person name="Cheng J.X."/>
            <person name="Dai P.F."/>
            <person name="Guo W.B."/>
            <person name="Han X.H."/>
            <person name="Huang E.J."/>
            <person name="Li L.F."/>
            <person name="Wei W."/>
            <person name="Gao Y.C."/>
            <person name="Liu J.Z."/>
            <person name="Shao H.Z."/>
            <person name="Wang X."/>
            <person name="Wang C.C."/>
            <person name="Yang T.C."/>
            <person name="Huo Q.B."/>
            <person name="Li W."/>
            <person name="Chen H.Y."/>
            <person name="Chen S.E."/>
            <person name="Zhou L.G."/>
            <person name="Ni X.B."/>
            <person name="Tian J.H."/>
            <person name="Sheng Y."/>
            <person name="Liu T."/>
            <person name="Pan Y.S."/>
            <person name="Xia L.Y."/>
            <person name="Li J."/>
            <person name="Zhao F."/>
            <person name="Cao W.C."/>
        </authorList>
    </citation>
    <scope>NUCLEOTIDE SEQUENCE</scope>
    <source>
        <strain evidence="3">Rmic-2018</strain>
    </source>
</reference>
<evidence type="ECO:0000313" key="3">
    <source>
        <dbReference type="EMBL" id="KAH7938604.1"/>
    </source>
</evidence>
<evidence type="ECO:0000256" key="1">
    <source>
        <dbReference type="SAM" id="Coils"/>
    </source>
</evidence>
<comment type="caution">
    <text evidence="3">The sequence shown here is derived from an EMBL/GenBank/DDBJ whole genome shotgun (WGS) entry which is preliminary data.</text>
</comment>
<keyword evidence="1" id="KW-0175">Coiled coil</keyword>
<evidence type="ECO:0000313" key="4">
    <source>
        <dbReference type="Proteomes" id="UP000821866"/>
    </source>
</evidence>
<name>A0A9J6CW50_RHIMP</name>
<feature type="compositionally biased region" description="Basic and acidic residues" evidence="2">
    <location>
        <begin position="185"/>
        <end position="197"/>
    </location>
</feature>
<dbReference type="AlphaFoldDB" id="A0A9J6CW50"/>
<feature type="coiled-coil region" evidence="1">
    <location>
        <begin position="87"/>
        <end position="114"/>
    </location>
</feature>
<gene>
    <name evidence="3" type="ORF">HPB51_028880</name>
</gene>
<sequence length="299" mass="33854">MCQMSLVRQKDPPDVTCEVSHHDGHDGQCNEKATRRRAESTRSTVLRTKGRAHPRIIRNNITRQALVLTDSTTKDQAAYEDDRQAHLETLSANNARLCAELSSLRTQLNRATTRERETLHEVHQNASQRKERVTTPMLGLNHSVPADITMSSGSTRPPSPNNGTNQDAARPAMPDRFNARGRTFRGPDPRRAREHRSPARQQAVERSSDDEPDTDSFHKRHVILNPLVRWDAATKCSRMDYAMERIAALAHWTPSLTLVTAASRLTGSAKDSHSAYGSHYETWERWKEALILPFKRKLT</sequence>
<dbReference type="Proteomes" id="UP000821866">
    <property type="component" value="Unassembled WGS sequence"/>
</dbReference>
<keyword evidence="4" id="KW-1185">Reference proteome</keyword>